<evidence type="ECO:0008006" key="2">
    <source>
        <dbReference type="Google" id="ProtNLM"/>
    </source>
</evidence>
<name>A0A6S6RUF8_9BACT</name>
<sequence length="193" mass="22922">MVMIIVEGNDDKNFLVTLLNDLKKKNEINVSDSINFNNYIEVMGSKSKLLNYEHSKYQKLSMKIGNDVQKVLFMFDCDFEEDDQNCNGIQKSEECFDVLLKNLEWDIEIDKSKHLHIFDKNLDYFLLETINTKECYECFDKLVKCLEVENLKPNKKPIANLYRDLYPYPQFAFEDNRFNPLKQKLKNLFEGNE</sequence>
<protein>
    <recommendedName>
        <fullName evidence="2">DUF4276 family protein</fullName>
    </recommendedName>
</protein>
<evidence type="ECO:0000313" key="1">
    <source>
        <dbReference type="EMBL" id="CAA6798648.1"/>
    </source>
</evidence>
<reference evidence="1" key="1">
    <citation type="submission" date="2020-01" db="EMBL/GenBank/DDBJ databases">
        <authorList>
            <person name="Meier V. D."/>
            <person name="Meier V D."/>
        </authorList>
    </citation>
    <scope>NUCLEOTIDE SEQUENCE</scope>
    <source>
        <strain evidence="1">HLG_WM_MAG_03</strain>
    </source>
</reference>
<dbReference type="AlphaFoldDB" id="A0A6S6RUF8"/>
<proteinExistence type="predicted"/>
<dbReference type="EMBL" id="CACVAR010000012">
    <property type="protein sequence ID" value="CAA6798648.1"/>
    <property type="molecule type" value="Genomic_DNA"/>
</dbReference>
<gene>
    <name evidence="1" type="ORF">HELGO_WM69153</name>
</gene>
<accession>A0A6S6RUF8</accession>
<organism evidence="1">
    <name type="scientific">uncultured Sulfurovum sp</name>
    <dbReference type="NCBI Taxonomy" id="269237"/>
    <lineage>
        <taxon>Bacteria</taxon>
        <taxon>Pseudomonadati</taxon>
        <taxon>Campylobacterota</taxon>
        <taxon>Epsilonproteobacteria</taxon>
        <taxon>Campylobacterales</taxon>
        <taxon>Sulfurovaceae</taxon>
        <taxon>Sulfurovum</taxon>
        <taxon>environmental samples</taxon>
    </lineage>
</organism>